<keyword evidence="5" id="KW-0564">Palmitate</keyword>
<dbReference type="HOGENOM" id="CLU_134260_0_0_12"/>
<evidence type="ECO:0000256" key="8">
    <source>
        <dbReference type="ARBA" id="ARBA00046007"/>
    </source>
</evidence>
<dbReference type="Pfam" id="PF03304">
    <property type="entry name" value="Mlp"/>
    <property type="match status" value="1"/>
</dbReference>
<evidence type="ECO:0000256" key="4">
    <source>
        <dbReference type="ARBA" id="ARBA00023136"/>
    </source>
</evidence>
<geneLocation type="plasmid" evidence="10 11">
    <name>pl41</name>
</geneLocation>
<evidence type="ECO:0000256" key="2">
    <source>
        <dbReference type="ARBA" id="ARBA00008380"/>
    </source>
</evidence>
<dbReference type="Proteomes" id="UP000000611">
    <property type="component" value="Plasmid pl41"/>
</dbReference>
<dbReference type="InterPro" id="IPR004983">
    <property type="entry name" value="Mlp"/>
</dbReference>
<name>B5RP57_BORDL</name>
<evidence type="ECO:0000256" key="9">
    <source>
        <dbReference type="SAM" id="MobiDB-lite"/>
    </source>
</evidence>
<evidence type="ECO:0000313" key="10">
    <source>
        <dbReference type="EMBL" id="ACH94143.1"/>
    </source>
</evidence>
<keyword evidence="11" id="KW-1185">Reference proteome</keyword>
<evidence type="ECO:0000313" key="11">
    <source>
        <dbReference type="Proteomes" id="UP000000611"/>
    </source>
</evidence>
<evidence type="ECO:0000256" key="5">
    <source>
        <dbReference type="ARBA" id="ARBA00023139"/>
    </source>
</evidence>
<proteinExistence type="inferred from homology"/>
<gene>
    <name evidence="10" type="ordered locus">BDU_4020</name>
</gene>
<keyword evidence="6" id="KW-0998">Cell outer membrane</keyword>
<dbReference type="EMBL" id="CP000988">
    <property type="protein sequence ID" value="ACH94143.1"/>
    <property type="molecule type" value="Genomic_DNA"/>
</dbReference>
<sequence>MMNKLNILFLIIILFLNNCKQSSSNTKNEEDKHKKDLTEEQLKEKQKNQETLLKEKLSDDQKKALEFFKEALNNESTFNEFLKIDISKIKPILDHIHNEITPCANDKAEAKNTFKTTINQYFNNQIDNDKLNKFQDLVKSMCNI</sequence>
<dbReference type="GO" id="GO:0009279">
    <property type="term" value="C:cell outer membrane"/>
    <property type="evidence" value="ECO:0007669"/>
    <property type="project" value="UniProtKB-SubCell"/>
</dbReference>
<keyword evidence="7" id="KW-0449">Lipoprotein</keyword>
<feature type="compositionally biased region" description="Basic and acidic residues" evidence="9">
    <location>
        <begin position="27"/>
        <end position="55"/>
    </location>
</feature>
<protein>
    <submittedName>
        <fullName evidence="10">MlpL-like protein</fullName>
    </submittedName>
</protein>
<evidence type="ECO:0000256" key="6">
    <source>
        <dbReference type="ARBA" id="ARBA00023237"/>
    </source>
</evidence>
<keyword evidence="4" id="KW-0472">Membrane</keyword>
<evidence type="ECO:0000256" key="3">
    <source>
        <dbReference type="ARBA" id="ARBA00022729"/>
    </source>
</evidence>
<dbReference type="AlphaFoldDB" id="B5RP57"/>
<comment type="function">
    <text evidence="8">An outer membrane protein that may participate in pathogenesis. Some human Lyme disease patients have antibodies against this protein. The Mlp proteins probably undergo intragenic recombination, generating new alleles.</text>
</comment>
<reference evidence="10 11" key="1">
    <citation type="journal article" date="2008" name="PLoS Genet.">
        <title>The genome of Borrelia recurrentis, the agent of deadly louse-borne relapsing fever, is a degraded subset of tick-borne Borrelia duttonii.</title>
        <authorList>
            <person name="Lescot M."/>
            <person name="Audic S."/>
            <person name="Robert C."/>
            <person name="Nguyen T.T."/>
            <person name="Blanc G."/>
            <person name="Cutler S.J."/>
            <person name="Wincker P."/>
            <person name="Couloux A."/>
            <person name="Claverie J.-M."/>
            <person name="Raoult D."/>
            <person name="Drancourt M."/>
        </authorList>
    </citation>
    <scope>NUCLEOTIDE SEQUENCE [LARGE SCALE GENOMIC DNA]</scope>
    <source>
        <strain evidence="10 11">Ly</strain>
    </source>
</reference>
<accession>B5RP57</accession>
<keyword evidence="10" id="KW-0614">Plasmid</keyword>
<feature type="region of interest" description="Disordered" evidence="9">
    <location>
        <begin position="22"/>
        <end position="55"/>
    </location>
</feature>
<dbReference type="KEGG" id="bdu:BDU_4020"/>
<organism evidence="10 11">
    <name type="scientific">Borrelia duttonii (strain Ly)</name>
    <dbReference type="NCBI Taxonomy" id="412419"/>
    <lineage>
        <taxon>Bacteria</taxon>
        <taxon>Pseudomonadati</taxon>
        <taxon>Spirochaetota</taxon>
        <taxon>Spirochaetia</taxon>
        <taxon>Spirochaetales</taxon>
        <taxon>Borreliaceae</taxon>
        <taxon>Borrelia</taxon>
    </lineage>
</organism>
<comment type="subcellular location">
    <subcellularLocation>
        <location evidence="1">Cell outer membrane</location>
        <topology evidence="1">Lipid-anchor</topology>
    </subcellularLocation>
</comment>
<keyword evidence="3" id="KW-0732">Signal</keyword>
<comment type="similarity">
    <text evidence="2">Belongs to the Multicopy lipoprotein (Mlp) family.</text>
</comment>
<evidence type="ECO:0000256" key="1">
    <source>
        <dbReference type="ARBA" id="ARBA00004459"/>
    </source>
</evidence>
<evidence type="ECO:0000256" key="7">
    <source>
        <dbReference type="ARBA" id="ARBA00023288"/>
    </source>
</evidence>